<keyword evidence="5" id="KW-0479">Metal-binding</keyword>
<dbReference type="GO" id="GO:0008270">
    <property type="term" value="F:zinc ion binding"/>
    <property type="evidence" value="ECO:0007669"/>
    <property type="project" value="InterPro"/>
</dbReference>
<feature type="domain" description="ERAP1-like C-terminal" evidence="10">
    <location>
        <begin position="272"/>
        <end position="581"/>
    </location>
</feature>
<dbReference type="InterPro" id="IPR050344">
    <property type="entry name" value="Peptidase_M1_aminopeptidases"/>
</dbReference>
<keyword evidence="3" id="KW-0031">Aminopeptidase</keyword>
<dbReference type="GO" id="GO:0016020">
    <property type="term" value="C:membrane"/>
    <property type="evidence" value="ECO:0007669"/>
    <property type="project" value="TreeGrafter"/>
</dbReference>
<evidence type="ECO:0000313" key="11">
    <source>
        <dbReference type="EMBL" id="CAB4775472.1"/>
    </source>
</evidence>
<dbReference type="AlphaFoldDB" id="A0A6J6VSI2"/>
<dbReference type="GO" id="GO:0043171">
    <property type="term" value="P:peptide catabolic process"/>
    <property type="evidence" value="ECO:0007669"/>
    <property type="project" value="TreeGrafter"/>
</dbReference>
<comment type="similarity">
    <text evidence="2">Belongs to the peptidase M1 family.</text>
</comment>
<keyword evidence="7" id="KW-0862">Zinc</keyword>
<name>A0A6J6VSI2_9ZZZZ</name>
<evidence type="ECO:0000256" key="2">
    <source>
        <dbReference type="ARBA" id="ARBA00010136"/>
    </source>
</evidence>
<dbReference type="GO" id="GO:0006508">
    <property type="term" value="P:proteolysis"/>
    <property type="evidence" value="ECO:0007669"/>
    <property type="project" value="UniProtKB-KW"/>
</dbReference>
<evidence type="ECO:0000256" key="6">
    <source>
        <dbReference type="ARBA" id="ARBA00022801"/>
    </source>
</evidence>
<dbReference type="GO" id="GO:0070006">
    <property type="term" value="F:metalloaminopeptidase activity"/>
    <property type="evidence" value="ECO:0007669"/>
    <property type="project" value="TreeGrafter"/>
</dbReference>
<evidence type="ECO:0000313" key="12">
    <source>
        <dbReference type="EMBL" id="CAB5057767.1"/>
    </source>
</evidence>
<dbReference type="SUPFAM" id="SSF55486">
    <property type="entry name" value="Metalloproteases ('zincins'), catalytic domain"/>
    <property type="match status" value="1"/>
</dbReference>
<proteinExistence type="inferred from homology"/>
<keyword evidence="4" id="KW-0645">Protease</keyword>
<dbReference type="PANTHER" id="PTHR11533:SF174">
    <property type="entry name" value="PUROMYCIN-SENSITIVE AMINOPEPTIDASE-RELATED"/>
    <property type="match status" value="1"/>
</dbReference>
<dbReference type="Pfam" id="PF01433">
    <property type="entry name" value="Peptidase_M1"/>
    <property type="match status" value="1"/>
</dbReference>
<dbReference type="EMBL" id="CAEZZQ010000044">
    <property type="protein sequence ID" value="CAB4775472.1"/>
    <property type="molecule type" value="Genomic_DNA"/>
</dbReference>
<dbReference type="GO" id="GO:0005615">
    <property type="term" value="C:extracellular space"/>
    <property type="evidence" value="ECO:0007669"/>
    <property type="project" value="TreeGrafter"/>
</dbReference>
<dbReference type="EMBL" id="CAFBQF010000141">
    <property type="protein sequence ID" value="CAB5057767.1"/>
    <property type="molecule type" value="Genomic_DNA"/>
</dbReference>
<protein>
    <submittedName>
        <fullName evidence="11">Unannotated protein</fullName>
    </submittedName>
</protein>
<dbReference type="Pfam" id="PF11838">
    <property type="entry name" value="ERAP1_C"/>
    <property type="match status" value="1"/>
</dbReference>
<evidence type="ECO:0000256" key="3">
    <source>
        <dbReference type="ARBA" id="ARBA00022438"/>
    </source>
</evidence>
<accession>A0A6J6VSI2</accession>
<sequence>MAEFNAGAMENAGCVTFNEDSFVFRSKAAEEEYNWRANTILHEMAHMWFGDLVTMRWWDDLWLNESFAEWASYTALAKATRFSNSWAAFNTERKNWAYRQDQLSSTHPVATDMSDMEAVRANFDGISYAKGASVLRQLVVYIGEENFVAALKVYFAKHAWKNTTLNDLLVELEATSGRALGPWVETWLKTAGVNTLRPRITLDGEKYAQVVIEQSAPTMPEGSTEIRPHRLAVGLYDIKGSALIRRSSHELDVVGSETVVVDLAGLPKADVLLINDLDYSYAKIRFDADSLKALVSHIDQFGDPLTQSLAWAAAWDMIRDGELAATHFLALGLQALRGNSSLVLVARTVTTHLSTAVELYSAPANRDALRITLADGLHELMASAQPGSGEQLSFARAFVNAAANSPSPAHHTQLKSMLDGAVEGLIIDTDLRWLIVGCLAQVNLLSESAINEELERDNTADGHRSATYALAARPDANSKRAVWDRIISGTEANHTNDALIAGFRRPSQRDLLSVYVDEYFAILEEIWGRVTYEISSTIVNLTFPIYETTAATLTKCEKWLSDHPDAAPGLRRFVAENRDALSRALIAQKCDAL</sequence>
<dbReference type="GO" id="GO:0042277">
    <property type="term" value="F:peptide binding"/>
    <property type="evidence" value="ECO:0007669"/>
    <property type="project" value="TreeGrafter"/>
</dbReference>
<dbReference type="PRINTS" id="PR00756">
    <property type="entry name" value="ALADIPTASE"/>
</dbReference>
<evidence type="ECO:0000256" key="4">
    <source>
        <dbReference type="ARBA" id="ARBA00022670"/>
    </source>
</evidence>
<dbReference type="InterPro" id="IPR027268">
    <property type="entry name" value="Peptidase_M4/M1_CTD_sf"/>
</dbReference>
<dbReference type="NCBIfam" id="TIGR02412">
    <property type="entry name" value="pepN_strep_liv"/>
    <property type="match status" value="1"/>
</dbReference>
<comment type="cofactor">
    <cofactor evidence="1">
        <name>Zn(2+)</name>
        <dbReference type="ChEBI" id="CHEBI:29105"/>
    </cofactor>
</comment>
<dbReference type="InterPro" id="IPR012778">
    <property type="entry name" value="Pept_M1_aminopeptidase"/>
</dbReference>
<evidence type="ECO:0000256" key="7">
    <source>
        <dbReference type="ARBA" id="ARBA00022833"/>
    </source>
</evidence>
<dbReference type="GO" id="GO:0005737">
    <property type="term" value="C:cytoplasm"/>
    <property type="evidence" value="ECO:0007669"/>
    <property type="project" value="TreeGrafter"/>
</dbReference>
<dbReference type="PANTHER" id="PTHR11533">
    <property type="entry name" value="PROTEASE M1 ZINC METALLOPROTEASE"/>
    <property type="match status" value="1"/>
</dbReference>
<dbReference type="InterPro" id="IPR014782">
    <property type="entry name" value="Peptidase_M1_dom"/>
</dbReference>
<dbReference type="InterPro" id="IPR001930">
    <property type="entry name" value="Peptidase_M1"/>
</dbReference>
<gene>
    <name evidence="11" type="ORF">UFOPK2894_00838</name>
    <name evidence="12" type="ORF">UFOPK4295_01629</name>
</gene>
<evidence type="ECO:0000256" key="8">
    <source>
        <dbReference type="ARBA" id="ARBA00023049"/>
    </source>
</evidence>
<evidence type="ECO:0000256" key="5">
    <source>
        <dbReference type="ARBA" id="ARBA00022723"/>
    </source>
</evidence>
<dbReference type="Gene3D" id="1.10.390.10">
    <property type="entry name" value="Neutral Protease Domain 2"/>
    <property type="match status" value="1"/>
</dbReference>
<keyword evidence="6" id="KW-0378">Hydrolase</keyword>
<organism evidence="11">
    <name type="scientific">freshwater metagenome</name>
    <dbReference type="NCBI Taxonomy" id="449393"/>
    <lineage>
        <taxon>unclassified sequences</taxon>
        <taxon>metagenomes</taxon>
        <taxon>ecological metagenomes</taxon>
    </lineage>
</organism>
<feature type="domain" description="Peptidase M1 membrane alanine aminopeptidase" evidence="9">
    <location>
        <begin position="2"/>
        <end position="187"/>
    </location>
</feature>
<reference evidence="11" key="1">
    <citation type="submission" date="2020-05" db="EMBL/GenBank/DDBJ databases">
        <authorList>
            <person name="Chiriac C."/>
            <person name="Salcher M."/>
            <person name="Ghai R."/>
            <person name="Kavagutti S V."/>
        </authorList>
    </citation>
    <scope>NUCLEOTIDE SEQUENCE</scope>
</reference>
<dbReference type="InterPro" id="IPR024571">
    <property type="entry name" value="ERAP1-like_C_dom"/>
</dbReference>
<evidence type="ECO:0000259" key="10">
    <source>
        <dbReference type="Pfam" id="PF11838"/>
    </source>
</evidence>
<evidence type="ECO:0000256" key="1">
    <source>
        <dbReference type="ARBA" id="ARBA00001947"/>
    </source>
</evidence>
<keyword evidence="8" id="KW-0482">Metalloprotease</keyword>
<evidence type="ECO:0000259" key="9">
    <source>
        <dbReference type="Pfam" id="PF01433"/>
    </source>
</evidence>